<dbReference type="CDD" id="cd17502">
    <property type="entry name" value="MFS_Azr1_MDR_like"/>
    <property type="match status" value="1"/>
</dbReference>
<dbReference type="RefSeq" id="XP_064712735.1">
    <property type="nucleotide sequence ID" value="XM_064844875.1"/>
</dbReference>
<comment type="caution">
    <text evidence="7">The sequence shown here is derived from an EMBL/GenBank/DDBJ whole genome shotgun (WGS) entry which is preliminary data.</text>
</comment>
<feature type="transmembrane region" description="Helical" evidence="5">
    <location>
        <begin position="379"/>
        <end position="402"/>
    </location>
</feature>
<accession>A0AAV9NT91</accession>
<dbReference type="GO" id="GO:0022857">
    <property type="term" value="F:transmembrane transporter activity"/>
    <property type="evidence" value="ECO:0007669"/>
    <property type="project" value="InterPro"/>
</dbReference>
<feature type="transmembrane region" description="Helical" evidence="5">
    <location>
        <begin position="247"/>
        <end position="266"/>
    </location>
</feature>
<reference evidence="7 8" key="1">
    <citation type="submission" date="2023-08" db="EMBL/GenBank/DDBJ databases">
        <title>Black Yeasts Isolated from many extreme environments.</title>
        <authorList>
            <person name="Coleine C."/>
            <person name="Stajich J.E."/>
            <person name="Selbmann L."/>
        </authorList>
    </citation>
    <scope>NUCLEOTIDE SEQUENCE [LARGE SCALE GENOMIC DNA]</scope>
    <source>
        <strain evidence="7 8">CCFEE 5792</strain>
    </source>
</reference>
<feature type="transmembrane region" description="Helical" evidence="5">
    <location>
        <begin position="456"/>
        <end position="477"/>
    </location>
</feature>
<dbReference type="Pfam" id="PF07690">
    <property type="entry name" value="MFS_1"/>
    <property type="match status" value="1"/>
</dbReference>
<proteinExistence type="predicted"/>
<keyword evidence="8" id="KW-1185">Reference proteome</keyword>
<gene>
    <name evidence="7" type="ORF">LTR84_001249</name>
</gene>
<feature type="transmembrane region" description="Helical" evidence="5">
    <location>
        <begin position="177"/>
        <end position="196"/>
    </location>
</feature>
<organism evidence="7 8">
    <name type="scientific">Exophiala bonariae</name>
    <dbReference type="NCBI Taxonomy" id="1690606"/>
    <lineage>
        <taxon>Eukaryota</taxon>
        <taxon>Fungi</taxon>
        <taxon>Dikarya</taxon>
        <taxon>Ascomycota</taxon>
        <taxon>Pezizomycotina</taxon>
        <taxon>Eurotiomycetes</taxon>
        <taxon>Chaetothyriomycetidae</taxon>
        <taxon>Chaetothyriales</taxon>
        <taxon>Herpotrichiellaceae</taxon>
        <taxon>Exophiala</taxon>
    </lineage>
</organism>
<evidence type="ECO:0000256" key="2">
    <source>
        <dbReference type="ARBA" id="ARBA00022692"/>
    </source>
</evidence>
<dbReference type="Proteomes" id="UP001358417">
    <property type="component" value="Unassembled WGS sequence"/>
</dbReference>
<evidence type="ECO:0000313" key="8">
    <source>
        <dbReference type="Proteomes" id="UP001358417"/>
    </source>
</evidence>
<protein>
    <recommendedName>
        <fullName evidence="6">Major facilitator superfamily (MFS) profile domain-containing protein</fullName>
    </recommendedName>
</protein>
<feature type="transmembrane region" description="Helical" evidence="5">
    <location>
        <begin position="118"/>
        <end position="138"/>
    </location>
</feature>
<feature type="domain" description="Major facilitator superfamily (MFS) profile" evidence="6">
    <location>
        <begin position="54"/>
        <end position="530"/>
    </location>
</feature>
<dbReference type="GO" id="GO:0005886">
    <property type="term" value="C:plasma membrane"/>
    <property type="evidence" value="ECO:0007669"/>
    <property type="project" value="TreeGrafter"/>
</dbReference>
<feature type="transmembrane region" description="Helical" evidence="5">
    <location>
        <begin position="208"/>
        <end position="226"/>
    </location>
</feature>
<evidence type="ECO:0000256" key="1">
    <source>
        <dbReference type="ARBA" id="ARBA00004141"/>
    </source>
</evidence>
<dbReference type="PANTHER" id="PTHR23501:SF153">
    <property type="entry name" value="AFLATOXIN EFFLUX PUMP, PUTATIVE-RELATED"/>
    <property type="match status" value="1"/>
</dbReference>
<dbReference type="PRINTS" id="PR01035">
    <property type="entry name" value="TCRTETA"/>
</dbReference>
<feature type="transmembrane region" description="Helical" evidence="5">
    <location>
        <begin position="319"/>
        <end position="340"/>
    </location>
</feature>
<evidence type="ECO:0000256" key="3">
    <source>
        <dbReference type="ARBA" id="ARBA00022989"/>
    </source>
</evidence>
<keyword evidence="3 5" id="KW-1133">Transmembrane helix</keyword>
<dbReference type="AlphaFoldDB" id="A0AAV9NT91"/>
<dbReference type="InterPro" id="IPR036259">
    <property type="entry name" value="MFS_trans_sf"/>
</dbReference>
<dbReference type="InterPro" id="IPR011701">
    <property type="entry name" value="MFS"/>
</dbReference>
<feature type="transmembrane region" description="Helical" evidence="5">
    <location>
        <begin position="56"/>
        <end position="79"/>
    </location>
</feature>
<comment type="subcellular location">
    <subcellularLocation>
        <location evidence="1">Membrane</location>
        <topology evidence="1">Multi-pass membrane protein</topology>
    </subcellularLocation>
</comment>
<dbReference type="InterPro" id="IPR001958">
    <property type="entry name" value="Tet-R_TetA/multi-R_MdtG-like"/>
</dbReference>
<dbReference type="EMBL" id="JAVRRD010000001">
    <property type="protein sequence ID" value="KAK5065411.1"/>
    <property type="molecule type" value="Genomic_DNA"/>
</dbReference>
<feature type="transmembrane region" description="Helical" evidence="5">
    <location>
        <begin position="532"/>
        <end position="551"/>
    </location>
</feature>
<dbReference type="SUPFAM" id="SSF103473">
    <property type="entry name" value="MFS general substrate transporter"/>
    <property type="match status" value="1"/>
</dbReference>
<feature type="transmembrane region" description="Helical" evidence="5">
    <location>
        <begin position="144"/>
        <end position="165"/>
    </location>
</feature>
<dbReference type="InterPro" id="IPR020846">
    <property type="entry name" value="MFS_dom"/>
</dbReference>
<feature type="transmembrane region" description="Helical" evidence="5">
    <location>
        <begin position="352"/>
        <end position="372"/>
    </location>
</feature>
<dbReference type="GeneID" id="89969471"/>
<evidence type="ECO:0000259" key="6">
    <source>
        <dbReference type="PROSITE" id="PS50850"/>
    </source>
</evidence>
<evidence type="ECO:0000256" key="5">
    <source>
        <dbReference type="SAM" id="Phobius"/>
    </source>
</evidence>
<dbReference type="Gene3D" id="1.20.1250.20">
    <property type="entry name" value="MFS general substrate transporter like domains"/>
    <property type="match status" value="1"/>
</dbReference>
<evidence type="ECO:0000313" key="7">
    <source>
        <dbReference type="EMBL" id="KAK5065411.1"/>
    </source>
</evidence>
<keyword evidence="4 5" id="KW-0472">Membrane</keyword>
<feature type="transmembrane region" description="Helical" evidence="5">
    <location>
        <begin position="278"/>
        <end position="298"/>
    </location>
</feature>
<name>A0AAV9NT91_9EURO</name>
<dbReference type="PROSITE" id="PS50850">
    <property type="entry name" value="MFS"/>
    <property type="match status" value="1"/>
</dbReference>
<feature type="transmembrane region" description="Helical" evidence="5">
    <location>
        <begin position="91"/>
        <end position="111"/>
    </location>
</feature>
<evidence type="ECO:0000256" key="4">
    <source>
        <dbReference type="ARBA" id="ARBA00023136"/>
    </source>
</evidence>
<dbReference type="PANTHER" id="PTHR23501">
    <property type="entry name" value="MAJOR FACILITATOR SUPERFAMILY"/>
    <property type="match status" value="1"/>
</dbReference>
<sequence length="569" mass="61374">MDSKVITDEMTPEQENESRMETVCGISSWKETQQRPNNTVTTEEYPPKKVILPAMAAIYLAVFLVALDRTIIGTAIPVITNQFNSFGDVAWYEAGFLLPFCALQLSFGRVYKYYSTKWILVALVAIFEIGSVVCAAAPTSNALIVGRVVSGIGAAGIASGSFMLITLLLPLQKRPKYAGGLGAVFGVASILGPIAGGNLTQVSWRWCFWINAAIGGVSLLLLLLVPDRAPPVKPATTWWGKIRQLDPLGFVLISSTTTCLLFALQWGGVQYAWNDGRIIALFVISGVLVIIFIAAQAWMKNDATVPWKVISQRSILASCFAQAGIGPVLVGYAFYLPIWFQVIQGESPQSSGLSLLPLLLSNVIAVMVVGLATSKLGYYTPFMIVGGVVVILGSALITTWTVNVGAGKWISYQVCQVCCSCERTLILTKIVTGFGLGLVLQGPNVSAQTVLPDSEVSIGLSLLNFISLLGGSIFVTVSQTLMQNKLQQGLKDILPGVDIQNVTNSGTIWLRTAVPSDKLLAVLRLYNDSIRAIWYLYVGLACLILLSSLGLEWKNVKSQEHKQKAGDDP</sequence>
<keyword evidence="2 5" id="KW-0812">Transmembrane</keyword>